<evidence type="ECO:0000256" key="2">
    <source>
        <dbReference type="SAM" id="Phobius"/>
    </source>
</evidence>
<keyword evidence="2" id="KW-0812">Transmembrane</keyword>
<evidence type="ECO:0000256" key="1">
    <source>
        <dbReference type="SAM" id="MobiDB-lite"/>
    </source>
</evidence>
<reference evidence="3" key="1">
    <citation type="submission" date="2023-03" db="EMBL/GenBank/DDBJ databases">
        <title>Massive genome expansion in bonnet fungi (Mycena s.s.) driven by repeated elements and novel gene families across ecological guilds.</title>
        <authorList>
            <consortium name="Lawrence Berkeley National Laboratory"/>
            <person name="Harder C.B."/>
            <person name="Miyauchi S."/>
            <person name="Viragh M."/>
            <person name="Kuo A."/>
            <person name="Thoen E."/>
            <person name="Andreopoulos B."/>
            <person name="Lu D."/>
            <person name="Skrede I."/>
            <person name="Drula E."/>
            <person name="Henrissat B."/>
            <person name="Morin E."/>
            <person name="Kohler A."/>
            <person name="Barry K."/>
            <person name="LaButti K."/>
            <person name="Morin E."/>
            <person name="Salamov A."/>
            <person name="Lipzen A."/>
            <person name="Mereny Z."/>
            <person name="Hegedus B."/>
            <person name="Baldrian P."/>
            <person name="Stursova M."/>
            <person name="Weitz H."/>
            <person name="Taylor A."/>
            <person name="Grigoriev I.V."/>
            <person name="Nagy L.G."/>
            <person name="Martin F."/>
            <person name="Kauserud H."/>
        </authorList>
    </citation>
    <scope>NUCLEOTIDE SEQUENCE</scope>
    <source>
        <strain evidence="3">CBHHK182m</strain>
    </source>
</reference>
<comment type="caution">
    <text evidence="3">The sequence shown here is derived from an EMBL/GenBank/DDBJ whole genome shotgun (WGS) entry which is preliminary data.</text>
</comment>
<keyword evidence="2" id="KW-0472">Membrane</keyword>
<evidence type="ECO:0000313" key="4">
    <source>
        <dbReference type="Proteomes" id="UP001215598"/>
    </source>
</evidence>
<name>A0AAD7IVT6_9AGAR</name>
<dbReference type="Proteomes" id="UP001215598">
    <property type="component" value="Unassembled WGS sequence"/>
</dbReference>
<dbReference type="EMBL" id="JARKIB010000068">
    <property type="protein sequence ID" value="KAJ7749706.1"/>
    <property type="molecule type" value="Genomic_DNA"/>
</dbReference>
<feature type="transmembrane region" description="Helical" evidence="2">
    <location>
        <begin position="183"/>
        <end position="207"/>
    </location>
</feature>
<accession>A0AAD7IVT6</accession>
<feature type="transmembrane region" description="Helical" evidence="2">
    <location>
        <begin position="142"/>
        <end position="163"/>
    </location>
</feature>
<feature type="region of interest" description="Disordered" evidence="1">
    <location>
        <begin position="306"/>
        <end position="344"/>
    </location>
</feature>
<evidence type="ECO:0000313" key="3">
    <source>
        <dbReference type="EMBL" id="KAJ7749706.1"/>
    </source>
</evidence>
<protein>
    <submittedName>
        <fullName evidence="3">Uncharacterized protein</fullName>
    </submittedName>
</protein>
<keyword evidence="4" id="KW-1185">Reference proteome</keyword>
<feature type="transmembrane region" description="Helical" evidence="2">
    <location>
        <begin position="111"/>
        <end position="130"/>
    </location>
</feature>
<sequence length="344" mass="37495">MSTLDVNPQGLPLLQLTPMDPIPLSSEPLSLVPPDIAGQIELLRYVWAGTAAVFIWDILNNLKADYQLLFKYRIRPPVITYFTSRIICFVWVVGFTVFLTSPVGGCHTLDLVLDSLYPIAVPSTSLLFFFRVRAIYANSRPITIAFAVLWIIEVAACITIPFGTGGINIGPTRYCTIDELAPYTSSASITPTVFDTAVFVAISYRLVGNRAYLPSFSKAIFVDGQKYYMITVISNIAMSAMIYAPGVSPGLRSILALPNVMLTSVMACRVYRHTRLNLPFTLDMVIPSSSGGPAKDTLPVHFAPARPLDSEADTVEMKSTTLGEGSKRTKSEEYSVNSGAGDAV</sequence>
<gene>
    <name evidence="3" type="ORF">B0H16DRAFT_1691816</name>
</gene>
<dbReference type="AlphaFoldDB" id="A0AAD7IVT6"/>
<feature type="transmembrane region" description="Helical" evidence="2">
    <location>
        <begin position="79"/>
        <end position="99"/>
    </location>
</feature>
<keyword evidence="2" id="KW-1133">Transmembrane helix</keyword>
<organism evidence="3 4">
    <name type="scientific">Mycena metata</name>
    <dbReference type="NCBI Taxonomy" id="1033252"/>
    <lineage>
        <taxon>Eukaryota</taxon>
        <taxon>Fungi</taxon>
        <taxon>Dikarya</taxon>
        <taxon>Basidiomycota</taxon>
        <taxon>Agaricomycotina</taxon>
        <taxon>Agaricomycetes</taxon>
        <taxon>Agaricomycetidae</taxon>
        <taxon>Agaricales</taxon>
        <taxon>Marasmiineae</taxon>
        <taxon>Mycenaceae</taxon>
        <taxon>Mycena</taxon>
    </lineage>
</organism>
<feature type="transmembrane region" description="Helical" evidence="2">
    <location>
        <begin position="227"/>
        <end position="244"/>
    </location>
</feature>
<proteinExistence type="predicted"/>